<sequence length="172" mass="17578">MLGTFLLLVLGTLEVARVMYVLNTVQDVTRVAARAATVTDFTNAAAMDALRARALLGSASGTLPLVPELGTANVHIEYLGQSANGTVTAITRPQCPAQNVVNCAISPHAGSCIRLVRVSICGATGAGGACTPLNYQPMTGIVPGLASLSIPPSATLVKAESLGYVQGENNCL</sequence>
<proteinExistence type="predicted"/>
<evidence type="ECO:0000313" key="2">
    <source>
        <dbReference type="EMBL" id="GGY25146.1"/>
    </source>
</evidence>
<evidence type="ECO:0000313" key="3">
    <source>
        <dbReference type="Proteomes" id="UP000628442"/>
    </source>
</evidence>
<reference evidence="2" key="1">
    <citation type="journal article" date="2014" name="Int. J. Syst. Evol. Microbiol.">
        <title>Complete genome sequence of Corynebacterium casei LMG S-19264T (=DSM 44701T), isolated from a smear-ripened cheese.</title>
        <authorList>
            <consortium name="US DOE Joint Genome Institute (JGI-PGF)"/>
            <person name="Walter F."/>
            <person name="Albersmeier A."/>
            <person name="Kalinowski J."/>
            <person name="Ruckert C."/>
        </authorList>
    </citation>
    <scope>NUCLEOTIDE SEQUENCE</scope>
    <source>
        <strain evidence="2">KCTC 12343</strain>
    </source>
</reference>
<dbReference type="InterPro" id="IPR012495">
    <property type="entry name" value="TadE-like_dom"/>
</dbReference>
<comment type="caution">
    <text evidence="2">The sequence shown here is derived from an EMBL/GenBank/DDBJ whole genome shotgun (WGS) entry which is preliminary data.</text>
</comment>
<organism evidence="2 3">
    <name type="scientific">Pseudoduganella albidiflava</name>
    <dbReference type="NCBI Taxonomy" id="321983"/>
    <lineage>
        <taxon>Bacteria</taxon>
        <taxon>Pseudomonadati</taxon>
        <taxon>Pseudomonadota</taxon>
        <taxon>Betaproteobacteria</taxon>
        <taxon>Burkholderiales</taxon>
        <taxon>Oxalobacteraceae</taxon>
        <taxon>Telluria group</taxon>
        <taxon>Pseudoduganella</taxon>
    </lineage>
</organism>
<protein>
    <recommendedName>
        <fullName evidence="1">TadE-like domain-containing protein</fullName>
    </recommendedName>
</protein>
<gene>
    <name evidence="2" type="ORF">GCM10007387_03450</name>
</gene>
<accession>A0AA87XPQ5</accession>
<dbReference type="EMBL" id="BMWV01000001">
    <property type="protein sequence ID" value="GGY25146.1"/>
    <property type="molecule type" value="Genomic_DNA"/>
</dbReference>
<name>A0AA87XPQ5_9BURK</name>
<feature type="domain" description="TadE-like" evidence="1">
    <location>
        <begin position="4"/>
        <end position="34"/>
    </location>
</feature>
<dbReference type="Pfam" id="PF07811">
    <property type="entry name" value="TadE"/>
    <property type="match status" value="1"/>
</dbReference>
<dbReference type="Proteomes" id="UP000628442">
    <property type="component" value="Unassembled WGS sequence"/>
</dbReference>
<dbReference type="AlphaFoldDB" id="A0AA87XPQ5"/>
<evidence type="ECO:0000259" key="1">
    <source>
        <dbReference type="Pfam" id="PF07811"/>
    </source>
</evidence>
<reference evidence="2" key="2">
    <citation type="submission" date="2022-12" db="EMBL/GenBank/DDBJ databases">
        <authorList>
            <person name="Sun Q."/>
            <person name="Kim S."/>
        </authorList>
    </citation>
    <scope>NUCLEOTIDE SEQUENCE</scope>
    <source>
        <strain evidence="2">KCTC 12343</strain>
    </source>
</reference>